<organism evidence="2 3">
    <name type="scientific">Coprobacillus cateniformis</name>
    <dbReference type="NCBI Taxonomy" id="100884"/>
    <lineage>
        <taxon>Bacteria</taxon>
        <taxon>Bacillati</taxon>
        <taxon>Bacillota</taxon>
        <taxon>Erysipelotrichia</taxon>
        <taxon>Erysipelotrichales</taxon>
        <taxon>Coprobacillaceae</taxon>
        <taxon>Coprobacillus</taxon>
    </lineage>
</organism>
<accession>E7GCJ9</accession>
<protein>
    <recommendedName>
        <fullName evidence="4">Type 4 fimbrial biogenesis protein PilX N-terminal domain-containing protein</fullName>
    </recommendedName>
</protein>
<name>E7GCJ9_9FIRM</name>
<dbReference type="EMBL" id="ADKX01000039">
    <property type="protein sequence ID" value="EFW04208.1"/>
    <property type="molecule type" value="Genomic_DNA"/>
</dbReference>
<evidence type="ECO:0000313" key="3">
    <source>
        <dbReference type="Proteomes" id="UP000003157"/>
    </source>
</evidence>
<keyword evidence="1" id="KW-1133">Transmembrane helix</keyword>
<evidence type="ECO:0008006" key="4">
    <source>
        <dbReference type="Google" id="ProtNLM"/>
    </source>
</evidence>
<dbReference type="Proteomes" id="UP000003157">
    <property type="component" value="Unassembled WGS sequence"/>
</dbReference>
<gene>
    <name evidence="2" type="ORF">HMPREF9488_02491</name>
</gene>
<proteinExistence type="predicted"/>
<dbReference type="RefSeq" id="WP_008789579.1">
    <property type="nucleotide sequence ID" value="NZ_AKCB01000001.1"/>
</dbReference>
<dbReference type="OrthoDB" id="9984764at2"/>
<dbReference type="GeneID" id="78228076"/>
<keyword evidence="1" id="KW-0812">Transmembrane</keyword>
<comment type="caution">
    <text evidence="2">The sequence shown here is derived from an EMBL/GenBank/DDBJ whole genome shotgun (WGS) entry which is preliminary data.</text>
</comment>
<evidence type="ECO:0000256" key="1">
    <source>
        <dbReference type="SAM" id="Phobius"/>
    </source>
</evidence>
<keyword evidence="3" id="KW-1185">Reference proteome</keyword>
<dbReference type="HOGENOM" id="CLU_1710149_0_0_9"/>
<evidence type="ECO:0000313" key="2">
    <source>
        <dbReference type="EMBL" id="EFW04208.1"/>
    </source>
</evidence>
<feature type="transmembrane region" description="Helical" evidence="1">
    <location>
        <begin position="12"/>
        <end position="35"/>
    </location>
</feature>
<reference evidence="2 3" key="1">
    <citation type="submission" date="2010-12" db="EMBL/GenBank/DDBJ databases">
        <title>The Genome Sequence of Coprobacillus sp. strain 29_1.</title>
        <authorList>
            <consortium name="The Broad Institute Genome Sequencing Platform"/>
            <person name="Earl A."/>
            <person name="Ward D."/>
            <person name="Feldgarden M."/>
            <person name="Gevers D."/>
            <person name="Daigneault M."/>
            <person name="Sibley C.D."/>
            <person name="White A."/>
            <person name="Strauss J."/>
            <person name="Allen-Vercoe E."/>
            <person name="Young S.K."/>
            <person name="Zeng Q."/>
            <person name="Gargeya S."/>
            <person name="Fitzgerald M."/>
            <person name="Haas B."/>
            <person name="Abouelleil A."/>
            <person name="Alvarado L."/>
            <person name="Arachchi H.M."/>
            <person name="Berlin A."/>
            <person name="Brown A."/>
            <person name="Chapman S.B."/>
            <person name="Chen Z."/>
            <person name="Dunbar C."/>
            <person name="Freedman E."/>
            <person name="Gearin G."/>
            <person name="Gellesch M."/>
            <person name="Goldberg J."/>
            <person name="Griggs A."/>
            <person name="Gujja S."/>
            <person name="Heilman E."/>
            <person name="Heiman D."/>
            <person name="Howarth C."/>
            <person name="Larson L."/>
            <person name="Lui A."/>
            <person name="MacDonald P.J.P."/>
            <person name="Mehta T."/>
            <person name="Montmayeur A."/>
            <person name="Murphy C."/>
            <person name="Neiman D."/>
            <person name="Pearson M."/>
            <person name="Priest M."/>
            <person name="Roberts A."/>
            <person name="Saif S."/>
            <person name="Shea T."/>
            <person name="Shenoy N."/>
            <person name="Sisk P."/>
            <person name="Stolte C."/>
            <person name="Sykes S."/>
            <person name="White J."/>
            <person name="Yandava C."/>
            <person name="Nusbaum C."/>
            <person name="Birren B."/>
        </authorList>
    </citation>
    <scope>NUCLEOTIDE SEQUENCE [LARGE SCALE GENOMIC DNA]</scope>
    <source>
        <strain evidence="2 3">29_1</strain>
    </source>
</reference>
<dbReference type="STRING" id="100884.GCA_000269565_00143"/>
<keyword evidence="1" id="KW-0472">Membrane</keyword>
<sequence length="153" mass="17245">MERHDERGSTIITGIVIVLIIFIVLGTALAIAVNYQKRSVYEHARKQAYLNGISVVDAIAGQLSVESQSSFYLPQSTSQPLEISKVNLPDGLGGDISVVIKYDQVNSNLLYIQVTSIYNHQTEEVQLTMQKHKNIWYKKVYSQIGDEFHEESE</sequence>
<dbReference type="AlphaFoldDB" id="E7GCJ9"/>